<dbReference type="NCBIfam" id="TIGR00229">
    <property type="entry name" value="sensory_box"/>
    <property type="match status" value="1"/>
</dbReference>
<keyword evidence="10" id="KW-1185">Reference proteome</keyword>
<dbReference type="InterPro" id="IPR035965">
    <property type="entry name" value="PAS-like_dom_sf"/>
</dbReference>
<dbReference type="PROSITE" id="PS50113">
    <property type="entry name" value="PAC"/>
    <property type="match status" value="1"/>
</dbReference>
<dbReference type="InterPro" id="IPR003660">
    <property type="entry name" value="HAMP_dom"/>
</dbReference>
<comment type="similarity">
    <text evidence="3">Belongs to the methyl-accepting chemotaxis (MCP) protein family.</text>
</comment>
<feature type="domain" description="PAS" evidence="6">
    <location>
        <begin position="17"/>
        <end position="70"/>
    </location>
</feature>
<dbReference type="GO" id="GO:0006935">
    <property type="term" value="P:chemotaxis"/>
    <property type="evidence" value="ECO:0007669"/>
    <property type="project" value="UniProtKB-KW"/>
</dbReference>
<keyword evidence="2" id="KW-0145">Chemotaxis</keyword>
<evidence type="ECO:0000256" key="3">
    <source>
        <dbReference type="ARBA" id="ARBA00029447"/>
    </source>
</evidence>
<dbReference type="InterPro" id="IPR000014">
    <property type="entry name" value="PAS"/>
</dbReference>
<dbReference type="InterPro" id="IPR000700">
    <property type="entry name" value="PAS-assoc_C"/>
</dbReference>
<dbReference type="SMART" id="SM00283">
    <property type="entry name" value="MA"/>
    <property type="match status" value="1"/>
</dbReference>
<dbReference type="PROSITE" id="PS50111">
    <property type="entry name" value="CHEMOTAXIS_TRANSDUC_2"/>
    <property type="match status" value="1"/>
</dbReference>
<proteinExistence type="inferred from homology"/>
<dbReference type="InterPro" id="IPR001610">
    <property type="entry name" value="PAC"/>
</dbReference>
<dbReference type="GO" id="GO:0016020">
    <property type="term" value="C:membrane"/>
    <property type="evidence" value="ECO:0007669"/>
    <property type="project" value="UniProtKB-SubCell"/>
</dbReference>
<dbReference type="CDD" id="cd11386">
    <property type="entry name" value="MCP_signal"/>
    <property type="match status" value="1"/>
</dbReference>
<dbReference type="SUPFAM" id="SSF58104">
    <property type="entry name" value="Methyl-accepting chemotaxis protein (MCP) signaling domain"/>
    <property type="match status" value="1"/>
</dbReference>
<keyword evidence="4" id="KW-0807">Transducer</keyword>
<dbReference type="Gene3D" id="3.30.450.20">
    <property type="entry name" value="PAS domain"/>
    <property type="match status" value="1"/>
</dbReference>
<accession>A0A0H5D4M6</accession>
<dbReference type="InterPro" id="IPR004089">
    <property type="entry name" value="MCPsignal_dom"/>
</dbReference>
<evidence type="ECO:0000313" key="10">
    <source>
        <dbReference type="Proteomes" id="UP000043764"/>
    </source>
</evidence>
<dbReference type="SUPFAM" id="SSF55785">
    <property type="entry name" value="PYP-like sensor domain (PAS domain)"/>
    <property type="match status" value="1"/>
</dbReference>
<dbReference type="PANTHER" id="PTHR43531:SF11">
    <property type="entry name" value="METHYL-ACCEPTING CHEMOTAXIS PROTEIN 3"/>
    <property type="match status" value="1"/>
</dbReference>
<dbReference type="SMART" id="SM00086">
    <property type="entry name" value="PAC"/>
    <property type="match status" value="1"/>
</dbReference>
<protein>
    <submittedName>
        <fullName evidence="9">Ribose and galactose chemoreceptor protein</fullName>
    </submittedName>
</protein>
<evidence type="ECO:0000256" key="1">
    <source>
        <dbReference type="ARBA" id="ARBA00004370"/>
    </source>
</evidence>
<dbReference type="GO" id="GO:0004888">
    <property type="term" value="F:transmembrane signaling receptor activity"/>
    <property type="evidence" value="ECO:0007669"/>
    <property type="project" value="InterPro"/>
</dbReference>
<dbReference type="InterPro" id="IPR004090">
    <property type="entry name" value="Chemotax_Me-accpt_rcpt"/>
</dbReference>
<organism evidence="9 10">
    <name type="scientific">Phaeobacter italicus</name>
    <dbReference type="NCBI Taxonomy" id="481446"/>
    <lineage>
        <taxon>Bacteria</taxon>
        <taxon>Pseudomonadati</taxon>
        <taxon>Pseudomonadota</taxon>
        <taxon>Alphaproteobacteria</taxon>
        <taxon>Rhodobacterales</taxon>
        <taxon>Roseobacteraceae</taxon>
        <taxon>Phaeobacter</taxon>
    </lineage>
</organism>
<feature type="domain" description="PAC" evidence="7">
    <location>
        <begin position="90"/>
        <end position="142"/>
    </location>
</feature>
<feature type="domain" description="HAMP" evidence="8">
    <location>
        <begin position="131"/>
        <end position="183"/>
    </location>
</feature>
<dbReference type="Pfam" id="PF00015">
    <property type="entry name" value="MCPsignal"/>
    <property type="match status" value="1"/>
</dbReference>
<keyword evidence="9" id="KW-0675">Receptor</keyword>
<dbReference type="InterPro" id="IPR051310">
    <property type="entry name" value="MCP_chemotaxis"/>
</dbReference>
<evidence type="ECO:0000313" key="9">
    <source>
        <dbReference type="EMBL" id="CRL11678.1"/>
    </source>
</evidence>
<evidence type="ECO:0000256" key="2">
    <source>
        <dbReference type="ARBA" id="ARBA00022500"/>
    </source>
</evidence>
<reference evidence="10" key="1">
    <citation type="submission" date="2015-05" db="EMBL/GenBank/DDBJ databases">
        <authorList>
            <person name="Rodrigo-Torres Lidia"/>
            <person name="Arahal R.David."/>
        </authorList>
    </citation>
    <scope>NUCLEOTIDE SEQUENCE [LARGE SCALE GENOMIC DNA]</scope>
    <source>
        <strain evidence="10">CECT 7321</strain>
    </source>
</reference>
<dbReference type="PRINTS" id="PR00260">
    <property type="entry name" value="CHEMTRNSDUCR"/>
</dbReference>
<evidence type="ECO:0000256" key="4">
    <source>
        <dbReference type="PROSITE-ProRule" id="PRU00284"/>
    </source>
</evidence>
<dbReference type="AlphaFoldDB" id="A0A0H5D4M6"/>
<dbReference type="Pfam" id="PF08447">
    <property type="entry name" value="PAS_3"/>
    <property type="match status" value="1"/>
</dbReference>
<feature type="domain" description="Methyl-accepting transducer" evidence="5">
    <location>
        <begin position="188"/>
        <end position="417"/>
    </location>
</feature>
<dbReference type="PROSITE" id="PS50112">
    <property type="entry name" value="PAS"/>
    <property type="match status" value="1"/>
</dbReference>
<dbReference type="Gene3D" id="1.10.287.950">
    <property type="entry name" value="Methyl-accepting chemotaxis protein"/>
    <property type="match status" value="1"/>
</dbReference>
<dbReference type="STRING" id="481446.NIT7645_00945"/>
<dbReference type="CDD" id="cd00130">
    <property type="entry name" value="PAS"/>
    <property type="match status" value="1"/>
</dbReference>
<evidence type="ECO:0000259" key="5">
    <source>
        <dbReference type="PROSITE" id="PS50111"/>
    </source>
</evidence>
<dbReference type="InterPro" id="IPR013655">
    <property type="entry name" value="PAS_fold_3"/>
</dbReference>
<evidence type="ECO:0000259" key="8">
    <source>
        <dbReference type="PROSITE" id="PS50885"/>
    </source>
</evidence>
<gene>
    <name evidence="9" type="primary">trg_3</name>
    <name evidence="9" type="ORF">NIT7321_02548</name>
</gene>
<dbReference type="Proteomes" id="UP000043764">
    <property type="component" value="Unassembled WGS sequence"/>
</dbReference>
<dbReference type="PANTHER" id="PTHR43531">
    <property type="entry name" value="PROTEIN ICFG"/>
    <property type="match status" value="1"/>
</dbReference>
<dbReference type="FunFam" id="1.10.287.950:FF:000001">
    <property type="entry name" value="Methyl-accepting chemotaxis sensory transducer"/>
    <property type="match status" value="1"/>
</dbReference>
<dbReference type="EMBL" id="CVRL01000033">
    <property type="protein sequence ID" value="CRL11678.1"/>
    <property type="molecule type" value="Genomic_DNA"/>
</dbReference>
<dbReference type="SMART" id="SM00304">
    <property type="entry name" value="HAMP"/>
    <property type="match status" value="1"/>
</dbReference>
<name>A0A0H5D4M6_9RHOB</name>
<sequence>MLAKLMGKDRRSSGFAQEQALLDMINRTQAVIQFEPDGTILEANSNFLAAVGYELQEIVGKHHSMFVEPSYAKSPEYKSFWADLAAGKFFTDQYPRIRKTGEVIWIQATYAPVVDETGKPVRVVKLATDITARQRSISEIAEGLEVLSQGDLSHRVATSDLPDMAALTNAFNRAQETLSSALQTVAEVAQAVERTSGEISQSSSELSHRTETQAATLEQTAAAIEELTSTVRSAADGAREVEGIVSNARSAAEGSGEVVSSAVTAMSQIEESSGRISQIISVIDDIAFQTNLLALNAGVEAARAGEAGRGFAVVASEVRALAQRSSDAAGEIKQLITESSQYVGNGVQLVSRAGDELQKIIASVSTISGHVSQIATGAAEQSVTLVEINTGVSQLDQVTQHNAAMVEEATAASQTLSNDANELMRQMSRFQLSGGGQVVALGRSAAGSHDHKARAIG</sequence>
<evidence type="ECO:0000259" key="7">
    <source>
        <dbReference type="PROSITE" id="PS50113"/>
    </source>
</evidence>
<dbReference type="GO" id="GO:0007165">
    <property type="term" value="P:signal transduction"/>
    <property type="evidence" value="ECO:0007669"/>
    <property type="project" value="UniProtKB-KW"/>
</dbReference>
<comment type="subcellular location">
    <subcellularLocation>
        <location evidence="1">Membrane</location>
    </subcellularLocation>
</comment>
<evidence type="ECO:0000259" key="6">
    <source>
        <dbReference type="PROSITE" id="PS50112"/>
    </source>
</evidence>
<dbReference type="PROSITE" id="PS50885">
    <property type="entry name" value="HAMP"/>
    <property type="match status" value="1"/>
</dbReference>